<keyword evidence="2" id="KW-1185">Reference proteome</keyword>
<name>A0A9P8ALI9_9AGAR</name>
<accession>A0A9P8ALI9</accession>
<evidence type="ECO:0000313" key="2">
    <source>
        <dbReference type="Proteomes" id="UP000812287"/>
    </source>
</evidence>
<dbReference type="GeneID" id="66100276"/>
<proteinExistence type="predicted"/>
<protein>
    <submittedName>
        <fullName evidence="1">Uncharacterized protein</fullName>
    </submittedName>
</protein>
<dbReference type="EMBL" id="MU250574">
    <property type="protein sequence ID" value="KAG7440253.1"/>
    <property type="molecule type" value="Genomic_DNA"/>
</dbReference>
<reference evidence="1" key="1">
    <citation type="submission" date="2020-11" db="EMBL/GenBank/DDBJ databases">
        <title>Adaptations for nitrogen fixation in a non-lichenized fungal sporocarp promotes dispersal by wood-feeding termites.</title>
        <authorList>
            <consortium name="DOE Joint Genome Institute"/>
            <person name="Koch R.A."/>
            <person name="Yoon G."/>
            <person name="Arayal U."/>
            <person name="Lail K."/>
            <person name="Amirebrahimi M."/>
            <person name="Labutti K."/>
            <person name="Lipzen A."/>
            <person name="Riley R."/>
            <person name="Barry K."/>
            <person name="Henrissat B."/>
            <person name="Grigoriev I.V."/>
            <person name="Herr J.R."/>
            <person name="Aime M.C."/>
        </authorList>
    </citation>
    <scope>NUCLEOTIDE SEQUENCE</scope>
    <source>
        <strain evidence="1">MCA 3950</strain>
    </source>
</reference>
<gene>
    <name evidence="1" type="ORF">BT62DRAFT_1012911</name>
</gene>
<comment type="caution">
    <text evidence="1">The sequence shown here is derived from an EMBL/GenBank/DDBJ whole genome shotgun (WGS) entry which is preliminary data.</text>
</comment>
<organism evidence="1 2">
    <name type="scientific">Guyanagaster necrorhizus</name>
    <dbReference type="NCBI Taxonomy" id="856835"/>
    <lineage>
        <taxon>Eukaryota</taxon>
        <taxon>Fungi</taxon>
        <taxon>Dikarya</taxon>
        <taxon>Basidiomycota</taxon>
        <taxon>Agaricomycotina</taxon>
        <taxon>Agaricomycetes</taxon>
        <taxon>Agaricomycetidae</taxon>
        <taxon>Agaricales</taxon>
        <taxon>Marasmiineae</taxon>
        <taxon>Physalacriaceae</taxon>
        <taxon>Guyanagaster</taxon>
    </lineage>
</organism>
<dbReference type="AlphaFoldDB" id="A0A9P8ALI9"/>
<evidence type="ECO:0000313" key="1">
    <source>
        <dbReference type="EMBL" id="KAG7440253.1"/>
    </source>
</evidence>
<dbReference type="Proteomes" id="UP000812287">
    <property type="component" value="Unassembled WGS sequence"/>
</dbReference>
<dbReference type="RefSeq" id="XP_043033753.1">
    <property type="nucleotide sequence ID" value="XM_043177989.1"/>
</dbReference>
<sequence length="265" mass="30182">MFVDCWRYARDLHGRDGGRPIINAPRSFSPEEAFETLDNVFLRYVVHSCARISSHCRQSEYTTLGIMVTAHLPSGRATRQVLLPSIERCFHVSVFYKFNFVDVPAFTFGDESGPIGEPLFPNCQAIIAIVLFEPITNKRLQPLSITNAVYDDEAQIKGFTEELRTLIGQRLFEILDAESPAQRKAILAPQKEKTPEAKEDFRWRKNSPNFESQARGTTILAVVRDVPAYQLRQAERKRVIQVQLFKVYMYVSKASTFIDASSEIA</sequence>